<sequence>MRQHHLPFPLATAMRRGAALLACAFLTACGGGGSGAAPSSPPAPTPATPDAMPVAARCGPGATDYVAAGDDDMAALGITCMQSVRAGKETVLQTPNGMAMDKAGNTYVLDRAKQVIFKITPSGAMSVLAGSIARYGSDDGVGGAASFNLNHLSRMIVDKAGNLIVTDTCNNTLRKITPAGVVSTLAGTVESVCMFGTGRVVPGRDGDGSGAQVVFDRPADIALDVNGDYLVLEYAGIRRVTPAGEVSRVRWTRHPAEQRDLRSPSRIAVTGDGTLYVSELTRIYRIAGGVATFVAGGNYGPARDGVGAEAVIRGPRAMAADAAGDIYFSDVDLLRKVTAGGVVSTVAGNSAGGAVRDGTGADARFSYLGPLLMTASGNILALDSGAPSIRTVTPAGVVTTSAATALAGGSADGKGTGARFNRRNSTAADQAGNLYIADADANVVRTVGPDGVTSVFAGNGVKGATFRRPYSVAISPNGAVYVADAYQIVRIERGATTVVQSYTPDTNNVLDIAVDAGENLAIAGYLSVRKVTPSGKVSEVLTDVGHGGEGRDDGALRPVSIAYDRPGNLYVADEASLVIYKLSTAGKLSRFAGSPFWMGDLDGPPGNAMLGFHGTTEMAFAPNGDMYLSGQGLLRKVAPDGTVSTPALAWGKPVLGGIAIGNGMLIGLTSYAVVQAPLPAD</sequence>
<evidence type="ECO:0008006" key="4">
    <source>
        <dbReference type="Google" id="ProtNLM"/>
    </source>
</evidence>
<gene>
    <name evidence="2" type="ORF">EJB06_06390</name>
</gene>
<feature type="signal peptide" evidence="1">
    <location>
        <begin position="1"/>
        <end position="24"/>
    </location>
</feature>
<dbReference type="PANTHER" id="PTHR13833">
    <property type="match status" value="1"/>
</dbReference>
<dbReference type="InterPro" id="IPR011042">
    <property type="entry name" value="6-blade_b-propeller_TolB-like"/>
</dbReference>
<dbReference type="Gene3D" id="2.120.10.30">
    <property type="entry name" value="TolB, C-terminal domain"/>
    <property type="match status" value="4"/>
</dbReference>
<protein>
    <recommendedName>
        <fullName evidence="4">SMP-30/Gluconolactonase/LRE-like region domain-containing protein</fullName>
    </recommendedName>
</protein>
<evidence type="ECO:0000256" key="1">
    <source>
        <dbReference type="SAM" id="SignalP"/>
    </source>
</evidence>
<dbReference type="PROSITE" id="PS51257">
    <property type="entry name" value="PROKAR_LIPOPROTEIN"/>
    <property type="match status" value="1"/>
</dbReference>
<reference evidence="2 3" key="1">
    <citation type="submission" date="2018-12" db="EMBL/GenBank/DDBJ databases">
        <authorList>
            <person name="Yang E."/>
        </authorList>
    </citation>
    <scope>NUCLEOTIDE SEQUENCE [LARGE SCALE GENOMIC DNA]</scope>
    <source>
        <strain evidence="2 3">SOD</strain>
    </source>
</reference>
<proteinExistence type="predicted"/>
<feature type="chain" id="PRO_5019454146" description="SMP-30/Gluconolactonase/LRE-like region domain-containing protein" evidence="1">
    <location>
        <begin position="25"/>
        <end position="681"/>
    </location>
</feature>
<dbReference type="Proteomes" id="UP000278085">
    <property type="component" value="Unassembled WGS sequence"/>
</dbReference>
<name>A0A430HQL6_9BURK</name>
<comment type="caution">
    <text evidence="2">The sequence shown here is derived from an EMBL/GenBank/DDBJ whole genome shotgun (WGS) entry which is preliminary data.</text>
</comment>
<dbReference type="AlphaFoldDB" id="A0A430HQL6"/>
<dbReference type="SUPFAM" id="SSF101898">
    <property type="entry name" value="NHL repeat"/>
    <property type="match status" value="3"/>
</dbReference>
<organism evidence="2 3">
    <name type="scientific">Massilia atriviolacea</name>
    <dbReference type="NCBI Taxonomy" id="2495579"/>
    <lineage>
        <taxon>Bacteria</taxon>
        <taxon>Pseudomonadati</taxon>
        <taxon>Pseudomonadota</taxon>
        <taxon>Betaproteobacteria</taxon>
        <taxon>Burkholderiales</taxon>
        <taxon>Oxalobacteraceae</taxon>
        <taxon>Telluria group</taxon>
        <taxon>Massilia</taxon>
    </lineage>
</organism>
<dbReference type="PANTHER" id="PTHR13833:SF71">
    <property type="entry name" value="NHL DOMAIN-CONTAINING PROTEIN"/>
    <property type="match status" value="1"/>
</dbReference>
<dbReference type="EMBL" id="RXLQ01000003">
    <property type="protein sequence ID" value="RSZ59816.1"/>
    <property type="molecule type" value="Genomic_DNA"/>
</dbReference>
<evidence type="ECO:0000313" key="2">
    <source>
        <dbReference type="EMBL" id="RSZ59816.1"/>
    </source>
</evidence>
<keyword evidence="1" id="KW-0732">Signal</keyword>
<accession>A0A430HQL6</accession>
<keyword evidence="3" id="KW-1185">Reference proteome</keyword>
<dbReference type="OrthoDB" id="9774579at2"/>
<dbReference type="RefSeq" id="WP_126073178.1">
    <property type="nucleotide sequence ID" value="NZ_CP051166.1"/>
</dbReference>
<evidence type="ECO:0000313" key="3">
    <source>
        <dbReference type="Proteomes" id="UP000278085"/>
    </source>
</evidence>